<dbReference type="GO" id="GO:0016491">
    <property type="term" value="F:oxidoreductase activity"/>
    <property type="evidence" value="ECO:0007669"/>
    <property type="project" value="UniProtKB-KW"/>
</dbReference>
<dbReference type="Gene3D" id="3.30.560.10">
    <property type="entry name" value="Glucose Oxidase, domain 3"/>
    <property type="match status" value="1"/>
</dbReference>
<evidence type="ECO:0000256" key="5">
    <source>
        <dbReference type="ARBA" id="ARBA00022827"/>
    </source>
</evidence>
<comment type="caution">
    <text evidence="9">The sequence shown here is derived from an EMBL/GenBank/DDBJ whole genome shotgun (WGS) entry which is preliminary data.</text>
</comment>
<evidence type="ECO:0000256" key="8">
    <source>
        <dbReference type="SAM" id="SignalP"/>
    </source>
</evidence>
<dbReference type="PANTHER" id="PTHR11552">
    <property type="entry name" value="GLUCOSE-METHANOL-CHOLINE GMC OXIDOREDUCTASE"/>
    <property type="match status" value="1"/>
</dbReference>
<dbReference type="SUPFAM" id="SSF51905">
    <property type="entry name" value="FAD/NAD(P)-binding domain"/>
    <property type="match status" value="1"/>
</dbReference>
<feature type="chain" id="PRO_5034726129" evidence="8">
    <location>
        <begin position="18"/>
        <end position="124"/>
    </location>
</feature>
<organism evidence="9 10">
    <name type="scientific">Mycena sanguinolenta</name>
    <dbReference type="NCBI Taxonomy" id="230812"/>
    <lineage>
        <taxon>Eukaryota</taxon>
        <taxon>Fungi</taxon>
        <taxon>Dikarya</taxon>
        <taxon>Basidiomycota</taxon>
        <taxon>Agaricomycotina</taxon>
        <taxon>Agaricomycetes</taxon>
        <taxon>Agaricomycetidae</taxon>
        <taxon>Agaricales</taxon>
        <taxon>Marasmiineae</taxon>
        <taxon>Mycenaceae</taxon>
        <taxon>Mycena</taxon>
    </lineage>
</organism>
<dbReference type="EMBL" id="JACAZH010000002">
    <property type="protein sequence ID" value="KAF7375392.1"/>
    <property type="molecule type" value="Genomic_DNA"/>
</dbReference>
<dbReference type="PANTHER" id="PTHR11552:SF201">
    <property type="entry name" value="GLUCOSE-METHANOL-CHOLINE OXIDOREDUCTASE N-TERMINAL DOMAIN-CONTAINING PROTEIN"/>
    <property type="match status" value="1"/>
</dbReference>
<evidence type="ECO:0000256" key="2">
    <source>
        <dbReference type="ARBA" id="ARBA00010790"/>
    </source>
</evidence>
<comment type="cofactor">
    <cofactor evidence="1">
        <name>FAD</name>
        <dbReference type="ChEBI" id="CHEBI:57692"/>
    </cofactor>
</comment>
<comment type="similarity">
    <text evidence="2">Belongs to the GMC oxidoreductase family.</text>
</comment>
<evidence type="ECO:0000256" key="7">
    <source>
        <dbReference type="ARBA" id="ARBA00023180"/>
    </source>
</evidence>
<dbReference type="Proteomes" id="UP000623467">
    <property type="component" value="Unassembled WGS sequence"/>
</dbReference>
<dbReference type="OrthoDB" id="269227at2759"/>
<dbReference type="InterPro" id="IPR036188">
    <property type="entry name" value="FAD/NAD-bd_sf"/>
</dbReference>
<dbReference type="Gene3D" id="3.50.50.60">
    <property type="entry name" value="FAD/NAD(P)-binding domain"/>
    <property type="match status" value="1"/>
</dbReference>
<evidence type="ECO:0000313" key="10">
    <source>
        <dbReference type="Proteomes" id="UP000623467"/>
    </source>
</evidence>
<dbReference type="InterPro" id="IPR012132">
    <property type="entry name" value="GMC_OxRdtase"/>
</dbReference>
<reference evidence="9" key="1">
    <citation type="submission" date="2020-05" db="EMBL/GenBank/DDBJ databases">
        <title>Mycena genomes resolve the evolution of fungal bioluminescence.</title>
        <authorList>
            <person name="Tsai I.J."/>
        </authorList>
    </citation>
    <scope>NUCLEOTIDE SEQUENCE</scope>
    <source>
        <strain evidence="9">160909Yilan</strain>
    </source>
</reference>
<gene>
    <name evidence="9" type="ORF">MSAN_00426800</name>
</gene>
<evidence type="ECO:0000256" key="6">
    <source>
        <dbReference type="ARBA" id="ARBA00023002"/>
    </source>
</evidence>
<keyword evidence="5" id="KW-0274">FAD</keyword>
<evidence type="ECO:0000256" key="3">
    <source>
        <dbReference type="ARBA" id="ARBA00022630"/>
    </source>
</evidence>
<protein>
    <submittedName>
        <fullName evidence="9">GMC oxidoreductase</fullName>
    </submittedName>
</protein>
<keyword evidence="10" id="KW-1185">Reference proteome</keyword>
<dbReference type="AlphaFoldDB" id="A0A8H6ZD07"/>
<evidence type="ECO:0000313" key="9">
    <source>
        <dbReference type="EMBL" id="KAF7375392.1"/>
    </source>
</evidence>
<keyword evidence="6" id="KW-0560">Oxidoreductase</keyword>
<dbReference type="Pfam" id="PF13450">
    <property type="entry name" value="NAD_binding_8"/>
    <property type="match status" value="1"/>
</dbReference>
<accession>A0A8H6ZD07</accession>
<name>A0A8H6ZD07_9AGAR</name>
<sequence length="124" mass="13157">MALYLWLLALCAQRALADPTALSRSYDYIIVGGGPAGLTLANRLTEDSHTQVLVLEAGESRLGDPLIDIPGFLGSTIGNASYNWLFSTVPQVHSNNNTFVWNRGKVLGGSTAIHGLGTAGSERD</sequence>
<proteinExistence type="inferred from homology"/>
<keyword evidence="3" id="KW-0285">Flavoprotein</keyword>
<evidence type="ECO:0000256" key="4">
    <source>
        <dbReference type="ARBA" id="ARBA00022729"/>
    </source>
</evidence>
<dbReference type="GO" id="GO:0050660">
    <property type="term" value="F:flavin adenine dinucleotide binding"/>
    <property type="evidence" value="ECO:0007669"/>
    <property type="project" value="InterPro"/>
</dbReference>
<keyword evidence="4 8" id="KW-0732">Signal</keyword>
<keyword evidence="7" id="KW-0325">Glycoprotein</keyword>
<feature type="signal peptide" evidence="8">
    <location>
        <begin position="1"/>
        <end position="17"/>
    </location>
</feature>
<evidence type="ECO:0000256" key="1">
    <source>
        <dbReference type="ARBA" id="ARBA00001974"/>
    </source>
</evidence>